<comment type="caution">
    <text evidence="7">The sequence shown here is derived from an EMBL/GenBank/DDBJ whole genome shotgun (WGS) entry which is preliminary data.</text>
</comment>
<reference evidence="7" key="1">
    <citation type="journal article" date="2020" name="mSystems">
        <title>Genome- and Community-Level Interaction Insights into Carbon Utilization and Element Cycling Functions of Hydrothermarchaeota in Hydrothermal Sediment.</title>
        <authorList>
            <person name="Zhou Z."/>
            <person name="Liu Y."/>
            <person name="Xu W."/>
            <person name="Pan J."/>
            <person name="Luo Z.H."/>
            <person name="Li M."/>
        </authorList>
    </citation>
    <scope>NUCLEOTIDE SEQUENCE</scope>
    <source>
        <strain evidence="7">HyVt-388</strain>
    </source>
</reference>
<feature type="transmembrane region" description="Helical" evidence="5">
    <location>
        <begin position="339"/>
        <end position="359"/>
    </location>
</feature>
<dbReference type="EMBL" id="DRIG01000086">
    <property type="protein sequence ID" value="HEC79077.1"/>
    <property type="molecule type" value="Genomic_DNA"/>
</dbReference>
<feature type="transmembrane region" description="Helical" evidence="5">
    <location>
        <begin position="39"/>
        <end position="60"/>
    </location>
</feature>
<dbReference type="InterPro" id="IPR005829">
    <property type="entry name" value="Sugar_transporter_CS"/>
</dbReference>
<name>A0A9C9K0H8_UNCW3</name>
<protein>
    <submittedName>
        <fullName evidence="7">MFS transporter</fullName>
    </submittedName>
</protein>
<dbReference type="InterPro" id="IPR020846">
    <property type="entry name" value="MFS_dom"/>
</dbReference>
<dbReference type="PROSITE" id="PS50850">
    <property type="entry name" value="MFS"/>
    <property type="match status" value="1"/>
</dbReference>
<dbReference type="PANTHER" id="PTHR23530">
    <property type="entry name" value="TRANSPORT PROTEIN-RELATED"/>
    <property type="match status" value="1"/>
</dbReference>
<feature type="transmembrane region" description="Helical" evidence="5">
    <location>
        <begin position="210"/>
        <end position="233"/>
    </location>
</feature>
<keyword evidence="4 5" id="KW-0472">Membrane</keyword>
<evidence type="ECO:0000256" key="1">
    <source>
        <dbReference type="ARBA" id="ARBA00004141"/>
    </source>
</evidence>
<feature type="transmembrane region" description="Helical" evidence="5">
    <location>
        <begin position="157"/>
        <end position="177"/>
    </location>
</feature>
<dbReference type="Pfam" id="PF07690">
    <property type="entry name" value="MFS_1"/>
    <property type="match status" value="1"/>
</dbReference>
<keyword evidence="2 5" id="KW-0812">Transmembrane</keyword>
<evidence type="ECO:0000256" key="4">
    <source>
        <dbReference type="ARBA" id="ARBA00023136"/>
    </source>
</evidence>
<evidence type="ECO:0000313" key="7">
    <source>
        <dbReference type="EMBL" id="HEC79077.1"/>
    </source>
</evidence>
<keyword evidence="3 5" id="KW-1133">Transmembrane helix</keyword>
<evidence type="ECO:0000256" key="5">
    <source>
        <dbReference type="SAM" id="Phobius"/>
    </source>
</evidence>
<feature type="transmembrane region" description="Helical" evidence="5">
    <location>
        <begin position="7"/>
        <end position="27"/>
    </location>
</feature>
<feature type="transmembrane region" description="Helical" evidence="5">
    <location>
        <begin position="67"/>
        <end position="85"/>
    </location>
</feature>
<dbReference type="Gene3D" id="1.20.1250.20">
    <property type="entry name" value="MFS general substrate transporter like domains"/>
    <property type="match status" value="2"/>
</dbReference>
<dbReference type="GO" id="GO:0022857">
    <property type="term" value="F:transmembrane transporter activity"/>
    <property type="evidence" value="ECO:0007669"/>
    <property type="project" value="InterPro"/>
</dbReference>
<accession>A0A9C9K0H8</accession>
<sequence length="393" mass="44752">MRIFNYIYFFSSFINGIIGPYLILYFYESGLDSQDIGLMFVIHYLGVLIFEIPTGAYADLVGRKKSVAVSFLGGGFLSLLMYFVIHKYQFFLVFLLKGIMATFCSGALEAWYAESISNGEENVVHYWSKIESISYIGSLTGFILSSILVANKFLKELWLFMGMGTITLGMFILMVGVDKRRRKKLSVVDAYRKYLKTIKKGMEVMYSRKVLLLLNFALFFFFASSGVISLVWQPFFNYRLGVDKTYFGIITCLTTIGAILGAKYAGNLNSIFKNEAKSLVVESVIVSLMVVIMVNLSAMYKVAYIVVFIFYMFFYAMQRPLFQSLINKYLSDDIRATALSVNSLMIGFSTILCSIVFGLSDKIGFRPVLGISFLFILIVPIIYFYIFHIKKEH</sequence>
<dbReference type="Proteomes" id="UP000885826">
    <property type="component" value="Unassembled WGS sequence"/>
</dbReference>
<dbReference type="GO" id="GO:0016020">
    <property type="term" value="C:membrane"/>
    <property type="evidence" value="ECO:0007669"/>
    <property type="project" value="UniProtKB-SubCell"/>
</dbReference>
<dbReference type="InterPro" id="IPR053160">
    <property type="entry name" value="MFS_DHA3_Transporter"/>
</dbReference>
<feature type="transmembrane region" description="Helical" evidence="5">
    <location>
        <begin position="245"/>
        <end position="266"/>
    </location>
</feature>
<dbReference type="InterPro" id="IPR011701">
    <property type="entry name" value="MFS"/>
</dbReference>
<dbReference type="PROSITE" id="PS00216">
    <property type="entry name" value="SUGAR_TRANSPORT_1"/>
    <property type="match status" value="1"/>
</dbReference>
<comment type="subcellular location">
    <subcellularLocation>
        <location evidence="1">Membrane</location>
        <topology evidence="1">Multi-pass membrane protein</topology>
    </subcellularLocation>
</comment>
<feature type="domain" description="Major facilitator superfamily (MFS) profile" evidence="6">
    <location>
        <begin position="1"/>
        <end position="392"/>
    </location>
</feature>
<dbReference type="CDD" id="cd06174">
    <property type="entry name" value="MFS"/>
    <property type="match status" value="1"/>
</dbReference>
<feature type="transmembrane region" description="Helical" evidence="5">
    <location>
        <begin position="365"/>
        <end position="387"/>
    </location>
</feature>
<dbReference type="AlphaFoldDB" id="A0A9C9K0H8"/>
<dbReference type="PANTHER" id="PTHR23530:SF1">
    <property type="entry name" value="PERMEASE, MAJOR FACILITATOR SUPERFAMILY-RELATED"/>
    <property type="match status" value="1"/>
</dbReference>
<evidence type="ECO:0000256" key="2">
    <source>
        <dbReference type="ARBA" id="ARBA00022692"/>
    </source>
</evidence>
<feature type="transmembrane region" description="Helical" evidence="5">
    <location>
        <begin position="302"/>
        <end position="318"/>
    </location>
</feature>
<proteinExistence type="predicted"/>
<evidence type="ECO:0000259" key="6">
    <source>
        <dbReference type="PROSITE" id="PS50850"/>
    </source>
</evidence>
<evidence type="ECO:0000313" key="8">
    <source>
        <dbReference type="Proteomes" id="UP000885826"/>
    </source>
</evidence>
<feature type="transmembrane region" description="Helical" evidence="5">
    <location>
        <begin position="278"/>
        <end position="296"/>
    </location>
</feature>
<evidence type="ECO:0000256" key="3">
    <source>
        <dbReference type="ARBA" id="ARBA00022989"/>
    </source>
</evidence>
<feature type="transmembrane region" description="Helical" evidence="5">
    <location>
        <begin position="133"/>
        <end position="151"/>
    </location>
</feature>
<organism evidence="7 8">
    <name type="scientific">candidate division WOR-3 bacterium</name>
    <dbReference type="NCBI Taxonomy" id="2052148"/>
    <lineage>
        <taxon>Bacteria</taxon>
        <taxon>Bacteria division WOR-3</taxon>
    </lineage>
</organism>
<dbReference type="InterPro" id="IPR036259">
    <property type="entry name" value="MFS_trans_sf"/>
</dbReference>
<gene>
    <name evidence="7" type="ORF">ENI34_08065</name>
</gene>
<feature type="transmembrane region" description="Helical" evidence="5">
    <location>
        <begin position="91"/>
        <end position="112"/>
    </location>
</feature>
<dbReference type="SUPFAM" id="SSF103473">
    <property type="entry name" value="MFS general substrate transporter"/>
    <property type="match status" value="1"/>
</dbReference>